<evidence type="ECO:0000259" key="8">
    <source>
        <dbReference type="Pfam" id="PF00324"/>
    </source>
</evidence>
<protein>
    <submittedName>
        <fullName evidence="9">General amino acid permease 1</fullName>
    </submittedName>
</protein>
<dbReference type="AlphaFoldDB" id="A0A9P5MQA7"/>
<organism evidence="9 10">
    <name type="scientific">Russula ochroleuca</name>
    <dbReference type="NCBI Taxonomy" id="152965"/>
    <lineage>
        <taxon>Eukaryota</taxon>
        <taxon>Fungi</taxon>
        <taxon>Dikarya</taxon>
        <taxon>Basidiomycota</taxon>
        <taxon>Agaricomycotina</taxon>
        <taxon>Agaricomycetes</taxon>
        <taxon>Russulales</taxon>
        <taxon>Russulaceae</taxon>
        <taxon>Russula</taxon>
    </lineage>
</organism>
<dbReference type="Proteomes" id="UP000759537">
    <property type="component" value="Unassembled WGS sequence"/>
</dbReference>
<accession>A0A9P5MQA7</accession>
<keyword evidence="10" id="KW-1185">Reference proteome</keyword>
<feature type="transmembrane region" description="Helical" evidence="7">
    <location>
        <begin position="411"/>
        <end position="435"/>
    </location>
</feature>
<keyword evidence="2" id="KW-0813">Transport</keyword>
<dbReference type="GO" id="GO:0016020">
    <property type="term" value="C:membrane"/>
    <property type="evidence" value="ECO:0007669"/>
    <property type="project" value="UniProtKB-SubCell"/>
</dbReference>
<comment type="subcellular location">
    <subcellularLocation>
        <location evidence="1">Membrane</location>
        <topology evidence="1">Multi-pass membrane protein</topology>
    </subcellularLocation>
</comment>
<dbReference type="Pfam" id="PF00324">
    <property type="entry name" value="AA_permease"/>
    <property type="match status" value="1"/>
</dbReference>
<sequence>MFVEKEESSGASHDNEKGIASAANIIPGNDRYHFDQSDLDRVQRRLKQRHVQMIAIAGTIGTGLFLGSGSALHGAGPLGALFAYGLVGTVAYSSLCSIGEMTALAPISGTFPHFAARWVQPSFGAAVGWNYFYAQGITVPVEITAATILITYWDDEHKHQAGYTAVLCFLVCLINIFGVRYFGESEFIFSIIKLTLITGLILCGLIIDLGGGPDHRRLGFTYWKHPGAFNGPGLVKSKSTDHFLGWVAVLVQAGFSFQGMELVAIAASETENPRRNISKAVRRVFWRIVIFYILGILITGMLVPYDDPNLLNGSGTASQSPYVIAIRRAGIHTLPSIINAAIFTSAFSAGNSFLFCSSRILYGLSIRGQAPRIFSYCTKNGLPIVAVLCTCCFSLLSFMNVSSGAAKVFNWFVNLSTTAGFFTWWSINITYIRFWQGHKAQGIDRSLLPYWNPLQPGLAIWGVFWTSIFILVNGYQVFFVWNTQNFLTAYINTPIFFGLWIGWTLYMRTPFWRAHEMDFVTGIPSIEETETPEEPPRNLGEKIFNIVF</sequence>
<dbReference type="Gene3D" id="1.20.1740.10">
    <property type="entry name" value="Amino acid/polyamine transporter I"/>
    <property type="match status" value="1"/>
</dbReference>
<keyword evidence="3 7" id="KW-0812">Transmembrane</keyword>
<dbReference type="PANTHER" id="PTHR43341:SF4">
    <property type="entry name" value="ARGININE PERMEASE CAN1-RELATED"/>
    <property type="match status" value="1"/>
</dbReference>
<feature type="domain" description="Amino acid permease/ SLC12A" evidence="8">
    <location>
        <begin position="50"/>
        <end position="511"/>
    </location>
</feature>
<dbReference type="EMBL" id="WHVB01000016">
    <property type="protein sequence ID" value="KAF8475224.1"/>
    <property type="molecule type" value="Genomic_DNA"/>
</dbReference>
<dbReference type="PIRSF" id="PIRSF006060">
    <property type="entry name" value="AA_transporter"/>
    <property type="match status" value="1"/>
</dbReference>
<feature type="transmembrane region" description="Helical" evidence="7">
    <location>
        <begin position="78"/>
        <end position="98"/>
    </location>
</feature>
<evidence type="ECO:0000313" key="9">
    <source>
        <dbReference type="EMBL" id="KAF8475224.1"/>
    </source>
</evidence>
<dbReference type="PROSITE" id="PS00218">
    <property type="entry name" value="AMINO_ACID_PERMEASE_1"/>
    <property type="match status" value="1"/>
</dbReference>
<dbReference type="GO" id="GO:0015171">
    <property type="term" value="F:amino acid transmembrane transporter activity"/>
    <property type="evidence" value="ECO:0007669"/>
    <property type="project" value="TreeGrafter"/>
</dbReference>
<evidence type="ECO:0000256" key="7">
    <source>
        <dbReference type="SAM" id="Phobius"/>
    </source>
</evidence>
<keyword evidence="5 7" id="KW-1133">Transmembrane helix</keyword>
<evidence type="ECO:0000256" key="2">
    <source>
        <dbReference type="ARBA" id="ARBA00022448"/>
    </source>
</evidence>
<dbReference type="InterPro" id="IPR050524">
    <property type="entry name" value="APC_YAT"/>
</dbReference>
<dbReference type="OrthoDB" id="10062876at2759"/>
<feature type="transmembrane region" description="Helical" evidence="7">
    <location>
        <begin position="161"/>
        <end position="181"/>
    </location>
</feature>
<name>A0A9P5MQA7_9AGAM</name>
<feature type="transmembrane region" description="Helical" evidence="7">
    <location>
        <begin position="487"/>
        <end position="507"/>
    </location>
</feature>
<proteinExistence type="predicted"/>
<comment type="caution">
    <text evidence="9">The sequence shown here is derived from an EMBL/GenBank/DDBJ whole genome shotgun (WGS) entry which is preliminary data.</text>
</comment>
<feature type="transmembrane region" description="Helical" evidence="7">
    <location>
        <begin position="187"/>
        <end position="207"/>
    </location>
</feature>
<evidence type="ECO:0000313" key="10">
    <source>
        <dbReference type="Proteomes" id="UP000759537"/>
    </source>
</evidence>
<evidence type="ECO:0000256" key="4">
    <source>
        <dbReference type="ARBA" id="ARBA00022970"/>
    </source>
</evidence>
<gene>
    <name evidence="9" type="ORF">DFH94DRAFT_695245</name>
</gene>
<dbReference type="InterPro" id="IPR004840">
    <property type="entry name" value="Amino_acid_permease_CS"/>
</dbReference>
<keyword evidence="4" id="KW-0029">Amino-acid transport</keyword>
<evidence type="ECO:0000256" key="3">
    <source>
        <dbReference type="ARBA" id="ARBA00022692"/>
    </source>
</evidence>
<feature type="transmembrane region" description="Helical" evidence="7">
    <location>
        <begin position="51"/>
        <end position="72"/>
    </location>
</feature>
<reference evidence="9" key="1">
    <citation type="submission" date="2019-10" db="EMBL/GenBank/DDBJ databases">
        <authorList>
            <consortium name="DOE Joint Genome Institute"/>
            <person name="Kuo A."/>
            <person name="Miyauchi S."/>
            <person name="Kiss E."/>
            <person name="Drula E."/>
            <person name="Kohler A."/>
            <person name="Sanchez-Garcia M."/>
            <person name="Andreopoulos B."/>
            <person name="Barry K.W."/>
            <person name="Bonito G."/>
            <person name="Buee M."/>
            <person name="Carver A."/>
            <person name="Chen C."/>
            <person name="Cichocki N."/>
            <person name="Clum A."/>
            <person name="Culley D."/>
            <person name="Crous P.W."/>
            <person name="Fauchery L."/>
            <person name="Girlanda M."/>
            <person name="Hayes R."/>
            <person name="Keri Z."/>
            <person name="LaButti K."/>
            <person name="Lipzen A."/>
            <person name="Lombard V."/>
            <person name="Magnuson J."/>
            <person name="Maillard F."/>
            <person name="Morin E."/>
            <person name="Murat C."/>
            <person name="Nolan M."/>
            <person name="Ohm R."/>
            <person name="Pangilinan J."/>
            <person name="Pereira M."/>
            <person name="Perotto S."/>
            <person name="Peter M."/>
            <person name="Riley R."/>
            <person name="Sitrit Y."/>
            <person name="Stielow B."/>
            <person name="Szollosi G."/>
            <person name="Zifcakova L."/>
            <person name="Stursova M."/>
            <person name="Spatafora J.W."/>
            <person name="Tedersoo L."/>
            <person name="Vaario L.-M."/>
            <person name="Yamada A."/>
            <person name="Yan M."/>
            <person name="Wang P."/>
            <person name="Xu J."/>
            <person name="Bruns T."/>
            <person name="Baldrian P."/>
            <person name="Vilgalys R."/>
            <person name="Henrissat B."/>
            <person name="Grigoriev I.V."/>
            <person name="Hibbett D."/>
            <person name="Nagy L.G."/>
            <person name="Martin F.M."/>
        </authorList>
    </citation>
    <scope>NUCLEOTIDE SEQUENCE</scope>
    <source>
        <strain evidence="9">Prilba</strain>
    </source>
</reference>
<dbReference type="FunFam" id="1.20.1740.10:FF:000006">
    <property type="entry name" value="General amino acid permease"/>
    <property type="match status" value="1"/>
</dbReference>
<feature type="transmembrane region" description="Helical" evidence="7">
    <location>
        <begin position="456"/>
        <end position="481"/>
    </location>
</feature>
<evidence type="ECO:0000256" key="5">
    <source>
        <dbReference type="ARBA" id="ARBA00022989"/>
    </source>
</evidence>
<dbReference type="InterPro" id="IPR004841">
    <property type="entry name" value="AA-permease/SLC12A_dom"/>
</dbReference>
<feature type="transmembrane region" description="Helical" evidence="7">
    <location>
        <begin position="382"/>
        <end position="399"/>
    </location>
</feature>
<keyword evidence="6 7" id="KW-0472">Membrane</keyword>
<reference evidence="9" key="2">
    <citation type="journal article" date="2020" name="Nat. Commun.">
        <title>Large-scale genome sequencing of mycorrhizal fungi provides insights into the early evolution of symbiotic traits.</title>
        <authorList>
            <person name="Miyauchi S."/>
            <person name="Kiss E."/>
            <person name="Kuo A."/>
            <person name="Drula E."/>
            <person name="Kohler A."/>
            <person name="Sanchez-Garcia M."/>
            <person name="Morin E."/>
            <person name="Andreopoulos B."/>
            <person name="Barry K.W."/>
            <person name="Bonito G."/>
            <person name="Buee M."/>
            <person name="Carver A."/>
            <person name="Chen C."/>
            <person name="Cichocki N."/>
            <person name="Clum A."/>
            <person name="Culley D."/>
            <person name="Crous P.W."/>
            <person name="Fauchery L."/>
            <person name="Girlanda M."/>
            <person name="Hayes R.D."/>
            <person name="Keri Z."/>
            <person name="LaButti K."/>
            <person name="Lipzen A."/>
            <person name="Lombard V."/>
            <person name="Magnuson J."/>
            <person name="Maillard F."/>
            <person name="Murat C."/>
            <person name="Nolan M."/>
            <person name="Ohm R.A."/>
            <person name="Pangilinan J."/>
            <person name="Pereira M.F."/>
            <person name="Perotto S."/>
            <person name="Peter M."/>
            <person name="Pfister S."/>
            <person name="Riley R."/>
            <person name="Sitrit Y."/>
            <person name="Stielow J.B."/>
            <person name="Szollosi G."/>
            <person name="Zifcakova L."/>
            <person name="Stursova M."/>
            <person name="Spatafora J.W."/>
            <person name="Tedersoo L."/>
            <person name="Vaario L.M."/>
            <person name="Yamada A."/>
            <person name="Yan M."/>
            <person name="Wang P."/>
            <person name="Xu J."/>
            <person name="Bruns T."/>
            <person name="Baldrian P."/>
            <person name="Vilgalys R."/>
            <person name="Dunand C."/>
            <person name="Henrissat B."/>
            <person name="Grigoriev I.V."/>
            <person name="Hibbett D."/>
            <person name="Nagy L.G."/>
            <person name="Martin F.M."/>
        </authorList>
    </citation>
    <scope>NUCLEOTIDE SEQUENCE</scope>
    <source>
        <strain evidence="9">Prilba</strain>
    </source>
</reference>
<evidence type="ECO:0000256" key="6">
    <source>
        <dbReference type="ARBA" id="ARBA00023136"/>
    </source>
</evidence>
<dbReference type="PANTHER" id="PTHR43341">
    <property type="entry name" value="AMINO ACID PERMEASE"/>
    <property type="match status" value="1"/>
</dbReference>
<evidence type="ECO:0000256" key="1">
    <source>
        <dbReference type="ARBA" id="ARBA00004141"/>
    </source>
</evidence>
<feature type="transmembrane region" description="Helical" evidence="7">
    <location>
        <begin position="284"/>
        <end position="305"/>
    </location>
</feature>